<gene>
    <name evidence="3" type="primary">DYNLT5</name>
</gene>
<evidence type="ECO:0000313" key="4">
    <source>
        <dbReference type="Proteomes" id="UP000008912"/>
    </source>
</evidence>
<keyword evidence="2" id="KW-0472">Membrane</keyword>
<organism evidence="3 4">
    <name type="scientific">Ailuropoda melanoleuca</name>
    <name type="common">Giant panda</name>
    <dbReference type="NCBI Taxonomy" id="9646"/>
    <lineage>
        <taxon>Eukaryota</taxon>
        <taxon>Metazoa</taxon>
        <taxon>Chordata</taxon>
        <taxon>Craniata</taxon>
        <taxon>Vertebrata</taxon>
        <taxon>Euteleostomi</taxon>
        <taxon>Mammalia</taxon>
        <taxon>Eutheria</taxon>
        <taxon>Laurasiatheria</taxon>
        <taxon>Carnivora</taxon>
        <taxon>Caniformia</taxon>
        <taxon>Ursidae</taxon>
        <taxon>Ailuropoda</taxon>
    </lineage>
</organism>
<protein>
    <submittedName>
        <fullName evidence="3">Dynein light chain Tctex-type family member 5</fullName>
    </submittedName>
</protein>
<keyword evidence="2" id="KW-1133">Transmembrane helix</keyword>
<reference evidence="3 4" key="1">
    <citation type="journal article" date="2010" name="Nature">
        <title>The sequence and de novo assembly of the giant panda genome.</title>
        <authorList>
            <person name="Li R."/>
            <person name="Fan W."/>
            <person name="Tian G."/>
            <person name="Zhu H."/>
            <person name="He L."/>
            <person name="Cai J."/>
            <person name="Huang Q."/>
            <person name="Cai Q."/>
            <person name="Li B."/>
            <person name="Bai Y."/>
            <person name="Zhang Z."/>
            <person name="Zhang Y."/>
            <person name="Wang W."/>
            <person name="Li J."/>
            <person name="Wei F."/>
            <person name="Li H."/>
            <person name="Jian M."/>
            <person name="Li J."/>
            <person name="Zhang Z."/>
            <person name="Nielsen R."/>
            <person name="Li D."/>
            <person name="Gu W."/>
            <person name="Yang Z."/>
            <person name="Xuan Z."/>
            <person name="Ryder O.A."/>
            <person name="Leung F.C."/>
            <person name="Zhou Y."/>
            <person name="Cao J."/>
            <person name="Sun X."/>
            <person name="Fu Y."/>
            <person name="Fang X."/>
            <person name="Guo X."/>
            <person name="Wang B."/>
            <person name="Hou R."/>
            <person name="Shen F."/>
            <person name="Mu B."/>
            <person name="Ni P."/>
            <person name="Lin R."/>
            <person name="Qian W."/>
            <person name="Wang G."/>
            <person name="Yu C."/>
            <person name="Nie W."/>
            <person name="Wang J."/>
            <person name="Wu Z."/>
            <person name="Liang H."/>
            <person name="Min J."/>
            <person name="Wu Q."/>
            <person name="Cheng S."/>
            <person name="Ruan J."/>
            <person name="Wang M."/>
            <person name="Shi Z."/>
            <person name="Wen M."/>
            <person name="Liu B."/>
            <person name="Ren X."/>
            <person name="Zheng H."/>
            <person name="Dong D."/>
            <person name="Cook K."/>
            <person name="Shan G."/>
            <person name="Zhang H."/>
            <person name="Kosiol C."/>
            <person name="Xie X."/>
            <person name="Lu Z."/>
            <person name="Zheng H."/>
            <person name="Li Y."/>
            <person name="Steiner C.C."/>
            <person name="Lam T.T."/>
            <person name="Lin S."/>
            <person name="Zhang Q."/>
            <person name="Li G."/>
            <person name="Tian J."/>
            <person name="Gong T."/>
            <person name="Liu H."/>
            <person name="Zhang D."/>
            <person name="Fang L."/>
            <person name="Ye C."/>
            <person name="Zhang J."/>
            <person name="Hu W."/>
            <person name="Xu A."/>
            <person name="Ren Y."/>
            <person name="Zhang G."/>
            <person name="Bruford M.W."/>
            <person name="Li Q."/>
            <person name="Ma L."/>
            <person name="Guo Y."/>
            <person name="An N."/>
            <person name="Hu Y."/>
            <person name="Zheng Y."/>
            <person name="Shi Y."/>
            <person name="Li Z."/>
            <person name="Liu Q."/>
            <person name="Chen Y."/>
            <person name="Zhao J."/>
            <person name="Qu N."/>
            <person name="Zhao S."/>
            <person name="Tian F."/>
            <person name="Wang X."/>
            <person name="Wang H."/>
            <person name="Xu L."/>
            <person name="Liu X."/>
            <person name="Vinar T."/>
            <person name="Wang Y."/>
            <person name="Lam T.W."/>
            <person name="Yiu S.M."/>
            <person name="Liu S."/>
            <person name="Zhang H."/>
            <person name="Li D."/>
            <person name="Huang Y."/>
            <person name="Wang X."/>
            <person name="Yang G."/>
            <person name="Jiang Z."/>
            <person name="Wang J."/>
            <person name="Qin N."/>
            <person name="Li L."/>
            <person name="Li J."/>
            <person name="Bolund L."/>
            <person name="Kristiansen K."/>
            <person name="Wong G.K."/>
            <person name="Olson M."/>
            <person name="Zhang X."/>
            <person name="Li S."/>
            <person name="Yang H."/>
            <person name="Wang J."/>
            <person name="Wang J."/>
        </authorList>
    </citation>
    <scope>NUCLEOTIDE SEQUENCE [LARGE SCALE GENOMIC DNA]</scope>
</reference>
<reference evidence="3" key="3">
    <citation type="submission" date="2025-09" db="UniProtKB">
        <authorList>
            <consortium name="Ensembl"/>
        </authorList>
    </citation>
    <scope>IDENTIFICATION</scope>
</reference>
<dbReference type="AlphaFoldDB" id="A0A7N5PA00"/>
<dbReference type="Proteomes" id="UP000008912">
    <property type="component" value="Unassembled WGS sequence"/>
</dbReference>
<accession>A0A7N5PA00</accession>
<name>A0A7N5PA00_AILME</name>
<reference evidence="3" key="2">
    <citation type="submission" date="2025-08" db="UniProtKB">
        <authorList>
            <consortium name="Ensembl"/>
        </authorList>
    </citation>
    <scope>IDENTIFICATION</scope>
</reference>
<dbReference type="Ensembl" id="ENSAMET00000027401.1">
    <property type="protein sequence ID" value="ENSAMEP00000040818.1"/>
    <property type="gene ID" value="ENSAMEG00000004714.2"/>
</dbReference>
<feature type="compositionally biased region" description="Basic and acidic residues" evidence="1">
    <location>
        <begin position="27"/>
        <end position="36"/>
    </location>
</feature>
<proteinExistence type="predicted"/>
<feature type="transmembrane region" description="Helical" evidence="2">
    <location>
        <begin position="76"/>
        <end position="93"/>
    </location>
</feature>
<evidence type="ECO:0000256" key="2">
    <source>
        <dbReference type="SAM" id="Phobius"/>
    </source>
</evidence>
<keyword evidence="2" id="KW-0812">Transmembrane</keyword>
<evidence type="ECO:0000313" key="3">
    <source>
        <dbReference type="Ensembl" id="ENSAMEP00000040818.1"/>
    </source>
</evidence>
<keyword evidence="4" id="KW-1185">Reference proteome</keyword>
<sequence length="98" mass="11447">MMMSGVAKDRMAHPVKKRSSVSSLSGHEFRQKELHGYTKNSRSTVSYMDEPSQRDDPSRLTVQMENTYQLDKLRKFILDTLSVSIFTFIRIFFHSLNE</sequence>
<feature type="region of interest" description="Disordered" evidence="1">
    <location>
        <begin position="1"/>
        <end position="61"/>
    </location>
</feature>
<evidence type="ECO:0000256" key="1">
    <source>
        <dbReference type="SAM" id="MobiDB-lite"/>
    </source>
</evidence>
<dbReference type="GeneTree" id="ENSGT00940000160185"/>